<dbReference type="Proteomes" id="UP001497600">
    <property type="component" value="Chromosome G"/>
</dbReference>
<keyword evidence="1" id="KW-0175">Coiled coil</keyword>
<accession>A0ABP0EIK5</accession>
<evidence type="ECO:0000313" key="3">
    <source>
        <dbReference type="EMBL" id="CAK7919248.1"/>
    </source>
</evidence>
<feature type="compositionally biased region" description="Basic residues" evidence="2">
    <location>
        <begin position="1"/>
        <end position="10"/>
    </location>
</feature>
<feature type="region of interest" description="Disordered" evidence="2">
    <location>
        <begin position="1"/>
        <end position="37"/>
    </location>
</feature>
<gene>
    <name evidence="3" type="ORF">CAAN4_G17084</name>
</gene>
<feature type="coiled-coil region" evidence="1">
    <location>
        <begin position="94"/>
        <end position="152"/>
    </location>
</feature>
<evidence type="ECO:0000256" key="1">
    <source>
        <dbReference type="SAM" id="Coils"/>
    </source>
</evidence>
<evidence type="ECO:0008006" key="5">
    <source>
        <dbReference type="Google" id="ProtNLM"/>
    </source>
</evidence>
<organism evidence="3 4">
    <name type="scientific">[Candida] anglica</name>
    <dbReference type="NCBI Taxonomy" id="148631"/>
    <lineage>
        <taxon>Eukaryota</taxon>
        <taxon>Fungi</taxon>
        <taxon>Dikarya</taxon>
        <taxon>Ascomycota</taxon>
        <taxon>Saccharomycotina</taxon>
        <taxon>Pichiomycetes</taxon>
        <taxon>Debaryomycetaceae</taxon>
        <taxon>Kurtzmaniella</taxon>
    </lineage>
</organism>
<evidence type="ECO:0000256" key="2">
    <source>
        <dbReference type="SAM" id="MobiDB-lite"/>
    </source>
</evidence>
<reference evidence="3 4" key="1">
    <citation type="submission" date="2024-01" db="EMBL/GenBank/DDBJ databases">
        <authorList>
            <consortium name="Genoscope - CEA"/>
            <person name="William W."/>
        </authorList>
    </citation>
    <scope>NUCLEOTIDE SEQUENCE [LARGE SCALE GENOMIC DNA]</scope>
    <source>
        <strain evidence="3 4">29B2s-10</strain>
    </source>
</reference>
<dbReference type="EMBL" id="OZ004259">
    <property type="protein sequence ID" value="CAK7919248.1"/>
    <property type="molecule type" value="Genomic_DNA"/>
</dbReference>
<name>A0ABP0EIK5_9ASCO</name>
<sequence>MNFNLKRKVSGKPVSKAVGKRKPVAFNDNNSSDDEEDNFATEMAKKARKVAKLVDKTEEFKEDEAIKNKTNTKINPQSSQLLTKILEGKKIREQEQLVAQNEQKEQQLKDYLNKNKDAIVFSSEAYKIEQDSLKLNEEKIREQEKLEAEELNNGTEFYSRMIKARIGEKEELIPNVKSIINDNTSNVSKVVGVSPAKVEDKSKRVQSKKPIQFNIVNSSDKEKKNDLLDKLMDFIKSKITEQDLIEAKGKYFERKRKATNRIDS</sequence>
<proteinExistence type="predicted"/>
<keyword evidence="4" id="KW-1185">Reference proteome</keyword>
<protein>
    <recommendedName>
        <fullName evidence="5">Nuclear speckle splicing regulatory protein 1 N-terminal domain-containing protein</fullName>
    </recommendedName>
</protein>
<evidence type="ECO:0000313" key="4">
    <source>
        <dbReference type="Proteomes" id="UP001497600"/>
    </source>
</evidence>